<reference evidence="1" key="1">
    <citation type="journal article" date="2020" name="Stud. Mycol.">
        <title>101 Dothideomycetes genomes: a test case for predicting lifestyles and emergence of pathogens.</title>
        <authorList>
            <person name="Haridas S."/>
            <person name="Albert R."/>
            <person name="Binder M."/>
            <person name="Bloem J."/>
            <person name="Labutti K."/>
            <person name="Salamov A."/>
            <person name="Andreopoulos B."/>
            <person name="Baker S."/>
            <person name="Barry K."/>
            <person name="Bills G."/>
            <person name="Bluhm B."/>
            <person name="Cannon C."/>
            <person name="Castanera R."/>
            <person name="Culley D."/>
            <person name="Daum C."/>
            <person name="Ezra D."/>
            <person name="Gonzalez J."/>
            <person name="Henrissat B."/>
            <person name="Kuo A."/>
            <person name="Liang C."/>
            <person name="Lipzen A."/>
            <person name="Lutzoni F."/>
            <person name="Magnuson J."/>
            <person name="Mondo S."/>
            <person name="Nolan M."/>
            <person name="Ohm R."/>
            <person name="Pangilinan J."/>
            <person name="Park H.-J."/>
            <person name="Ramirez L."/>
            <person name="Alfaro M."/>
            <person name="Sun H."/>
            <person name="Tritt A."/>
            <person name="Yoshinaga Y."/>
            <person name="Zwiers L.-H."/>
            <person name="Turgeon B."/>
            <person name="Goodwin S."/>
            <person name="Spatafora J."/>
            <person name="Crous P."/>
            <person name="Grigoriev I."/>
        </authorList>
    </citation>
    <scope>NUCLEOTIDE SEQUENCE</scope>
    <source>
        <strain evidence="1">CBS 207.26</strain>
    </source>
</reference>
<evidence type="ECO:0000313" key="2">
    <source>
        <dbReference type="Proteomes" id="UP000800200"/>
    </source>
</evidence>
<dbReference type="EMBL" id="ML994639">
    <property type="protein sequence ID" value="KAF2184192.1"/>
    <property type="molecule type" value="Genomic_DNA"/>
</dbReference>
<dbReference type="Proteomes" id="UP000800200">
    <property type="component" value="Unassembled WGS sequence"/>
</dbReference>
<accession>A0A6A6E0J6</accession>
<protein>
    <submittedName>
        <fullName evidence="1">Uncharacterized protein</fullName>
    </submittedName>
</protein>
<feature type="non-terminal residue" evidence="1">
    <location>
        <position position="1"/>
    </location>
</feature>
<evidence type="ECO:0000313" key="1">
    <source>
        <dbReference type="EMBL" id="KAF2184192.1"/>
    </source>
</evidence>
<sequence length="51" mass="6347">RKDFIYYSYKFVSLMGIYYQQYKEKAFFINNKGRIVSQYVKSRIIVNIIYF</sequence>
<keyword evidence="2" id="KW-1185">Reference proteome</keyword>
<proteinExistence type="predicted"/>
<organism evidence="1 2">
    <name type="scientific">Zopfia rhizophila CBS 207.26</name>
    <dbReference type="NCBI Taxonomy" id="1314779"/>
    <lineage>
        <taxon>Eukaryota</taxon>
        <taxon>Fungi</taxon>
        <taxon>Dikarya</taxon>
        <taxon>Ascomycota</taxon>
        <taxon>Pezizomycotina</taxon>
        <taxon>Dothideomycetes</taxon>
        <taxon>Dothideomycetes incertae sedis</taxon>
        <taxon>Zopfiaceae</taxon>
        <taxon>Zopfia</taxon>
    </lineage>
</organism>
<dbReference type="AlphaFoldDB" id="A0A6A6E0J6"/>
<gene>
    <name evidence="1" type="ORF">K469DRAFT_580803</name>
</gene>
<name>A0A6A6E0J6_9PEZI</name>